<name>A0A7R9XX95_9VIRI</name>
<keyword evidence="2" id="KW-0378">Hydrolase</keyword>
<dbReference type="AlphaFoldDB" id="A0A7R9XX95"/>
<reference evidence="5" key="1">
    <citation type="submission" date="2021-01" db="EMBL/GenBank/DDBJ databases">
        <authorList>
            <person name="Corre E."/>
            <person name="Pelletier E."/>
            <person name="Niang G."/>
            <person name="Scheremetjew M."/>
            <person name="Finn R."/>
            <person name="Kale V."/>
            <person name="Holt S."/>
            <person name="Cochrane G."/>
            <person name="Meng A."/>
            <person name="Brown T."/>
            <person name="Cohen L."/>
        </authorList>
    </citation>
    <scope>NUCLEOTIDE SEQUENCE</scope>
    <source>
        <strain evidence="5">CCMP1413</strain>
    </source>
</reference>
<feature type="region of interest" description="Disordered" evidence="3">
    <location>
        <begin position="277"/>
        <end position="296"/>
    </location>
</feature>
<evidence type="ECO:0000313" key="5">
    <source>
        <dbReference type="EMBL" id="CAD8233864.1"/>
    </source>
</evidence>
<feature type="region of interest" description="Disordered" evidence="3">
    <location>
        <begin position="1"/>
        <end position="20"/>
    </location>
</feature>
<dbReference type="SUPFAM" id="SSF52499">
    <property type="entry name" value="Isochorismatase-like hydrolases"/>
    <property type="match status" value="1"/>
</dbReference>
<dbReference type="EMBL" id="HBDZ01004255">
    <property type="protein sequence ID" value="CAD8233864.1"/>
    <property type="molecule type" value="Transcribed_RNA"/>
</dbReference>
<dbReference type="CDD" id="cd00431">
    <property type="entry name" value="cysteine_hydrolases"/>
    <property type="match status" value="1"/>
</dbReference>
<feature type="domain" description="Isochorismatase-like" evidence="4">
    <location>
        <begin position="301"/>
        <end position="353"/>
    </location>
</feature>
<dbReference type="InterPro" id="IPR000868">
    <property type="entry name" value="Isochorismatase-like_dom"/>
</dbReference>
<protein>
    <recommendedName>
        <fullName evidence="4">Isochorismatase-like domain-containing protein</fullName>
    </recommendedName>
</protein>
<proteinExistence type="inferred from homology"/>
<dbReference type="InterPro" id="IPR050272">
    <property type="entry name" value="Isochorismatase-like_hydrls"/>
</dbReference>
<evidence type="ECO:0000259" key="4">
    <source>
        <dbReference type="Pfam" id="PF00857"/>
    </source>
</evidence>
<dbReference type="Gene3D" id="3.40.50.850">
    <property type="entry name" value="Isochorismatase-like"/>
    <property type="match status" value="1"/>
</dbReference>
<gene>
    <name evidence="5" type="ORF">PCOL08062_LOCUS3259</name>
</gene>
<dbReference type="PANTHER" id="PTHR43540:SF6">
    <property type="entry name" value="ISOCHORISMATASE-LIKE DOMAIN-CONTAINING PROTEIN"/>
    <property type="match status" value="1"/>
</dbReference>
<evidence type="ECO:0000256" key="2">
    <source>
        <dbReference type="ARBA" id="ARBA00022801"/>
    </source>
</evidence>
<organism evidence="5">
    <name type="scientific">Prasinoderma coloniale</name>
    <dbReference type="NCBI Taxonomy" id="156133"/>
    <lineage>
        <taxon>Eukaryota</taxon>
        <taxon>Viridiplantae</taxon>
        <taxon>Prasinodermophyta</taxon>
        <taxon>Prasinodermophyceae</taxon>
        <taxon>Prasinodermales</taxon>
        <taxon>Prasinodermaceae</taxon>
        <taxon>Prasinoderma</taxon>
    </lineage>
</organism>
<dbReference type="InterPro" id="IPR036380">
    <property type="entry name" value="Isochorismatase-like_sf"/>
</dbReference>
<dbReference type="PANTHER" id="PTHR43540">
    <property type="entry name" value="PEROXYUREIDOACRYLATE/UREIDOACRYLATE AMIDOHYDROLASE-RELATED"/>
    <property type="match status" value="1"/>
</dbReference>
<comment type="similarity">
    <text evidence="1">Belongs to the isochorismatase family.</text>
</comment>
<evidence type="ECO:0000256" key="3">
    <source>
        <dbReference type="SAM" id="MobiDB-lite"/>
    </source>
</evidence>
<evidence type="ECO:0000256" key="1">
    <source>
        <dbReference type="ARBA" id="ARBA00006336"/>
    </source>
</evidence>
<dbReference type="GO" id="GO:0016787">
    <property type="term" value="F:hydrolase activity"/>
    <property type="evidence" value="ECO:0007669"/>
    <property type="project" value="UniProtKB-KW"/>
</dbReference>
<sequence length="413" mass="43268">MEQTKTSLTRRQGLAASASSSFTSISRLHASTPRPTSNGRLPLPVAPGAAAGTCLCLLVLALLAPAQAASVGGAQALATSVVAGQPSAEARVACDDFYACNHLAAEPCRYPPEPAGVDCDGVPLVESGAGPLDANAYGALNLTGIPAYSLASRPRRCALVLVDAQEEYRAVLPRAALDNMVRLARAAAAAPGGGIPVVRSAWARRWTGPHGRPEWTNANDRLLGMPPRRSVAYAWKADGELPLAELAAVDHGDAPLLQMPSESMDLFWNGDYQHAYGRGPQRTGGGGEDGGRQRHEDPSVLASFLGEHGVDTVFVAGMWTDACVLSTAISAHNRGFDVVVVGDATATGTGHGDAALAAAGAYALVRRTDEVEAYLREPKERTALFGEYRDPAQHDGRVRYRDEGEGEGEVAML</sequence>
<dbReference type="Pfam" id="PF00857">
    <property type="entry name" value="Isochorismatase"/>
    <property type="match status" value="1"/>
</dbReference>
<feature type="compositionally biased region" description="Polar residues" evidence="3">
    <location>
        <begin position="1"/>
        <end position="10"/>
    </location>
</feature>
<accession>A0A7R9XX95</accession>